<comment type="caution">
    <text evidence="3">The sequence shown here is derived from an EMBL/GenBank/DDBJ whole genome shotgun (WGS) entry which is preliminary data.</text>
</comment>
<dbReference type="SUPFAM" id="SSF51735">
    <property type="entry name" value="NAD(P)-binding Rossmann-fold domains"/>
    <property type="match status" value="1"/>
</dbReference>
<dbReference type="Gene3D" id="3.40.50.720">
    <property type="entry name" value="NAD(P)-binding Rossmann-like Domain"/>
    <property type="match status" value="1"/>
</dbReference>
<dbReference type="InterPro" id="IPR002347">
    <property type="entry name" value="SDR_fam"/>
</dbReference>
<comment type="similarity">
    <text evidence="1">Belongs to the short-chain dehydrogenases/reductases (SDR) family.</text>
</comment>
<evidence type="ECO:0000256" key="2">
    <source>
        <dbReference type="ARBA" id="ARBA00023002"/>
    </source>
</evidence>
<accession>A0A1F7Y196</accession>
<name>A0A1F7Y196_9BACT</name>
<dbReference type="PANTHER" id="PTHR43639">
    <property type="entry name" value="OXIDOREDUCTASE, SHORT-CHAIN DEHYDROGENASE/REDUCTASE FAMILY (AFU_ORTHOLOGUE AFUA_5G02870)"/>
    <property type="match status" value="1"/>
</dbReference>
<organism evidence="3 4">
    <name type="scientific">Candidatus Woesebacteria bacterium RIFCSPHIGHO2_01_FULL_38_9</name>
    <dbReference type="NCBI Taxonomy" id="1802492"/>
    <lineage>
        <taxon>Bacteria</taxon>
        <taxon>Candidatus Woeseibacteriota</taxon>
    </lineage>
</organism>
<dbReference type="PROSITE" id="PS00061">
    <property type="entry name" value="ADH_SHORT"/>
    <property type="match status" value="1"/>
</dbReference>
<dbReference type="AlphaFoldDB" id="A0A1F7Y196"/>
<evidence type="ECO:0000313" key="4">
    <source>
        <dbReference type="Proteomes" id="UP000178419"/>
    </source>
</evidence>
<proteinExistence type="inferred from homology"/>
<evidence type="ECO:0000313" key="3">
    <source>
        <dbReference type="EMBL" id="OGM20719.1"/>
    </source>
</evidence>
<dbReference type="FunFam" id="3.40.50.720:FF:000084">
    <property type="entry name" value="Short-chain dehydrogenase reductase"/>
    <property type="match status" value="1"/>
</dbReference>
<dbReference type="PRINTS" id="PR00081">
    <property type="entry name" value="GDHRDH"/>
</dbReference>
<dbReference type="Pfam" id="PF13561">
    <property type="entry name" value="adh_short_C2"/>
    <property type="match status" value="1"/>
</dbReference>
<dbReference type="Proteomes" id="UP000178419">
    <property type="component" value="Unassembled WGS sequence"/>
</dbReference>
<gene>
    <name evidence="3" type="ORF">A2714_03485</name>
</gene>
<evidence type="ECO:0000256" key="1">
    <source>
        <dbReference type="ARBA" id="ARBA00006484"/>
    </source>
</evidence>
<dbReference type="GO" id="GO:0016491">
    <property type="term" value="F:oxidoreductase activity"/>
    <property type="evidence" value="ECO:0007669"/>
    <property type="project" value="UniProtKB-KW"/>
</dbReference>
<protein>
    <recommendedName>
        <fullName evidence="5">Short-chain dehydrogenase</fullName>
    </recommendedName>
</protein>
<dbReference type="PRINTS" id="PR00080">
    <property type="entry name" value="SDRFAMILY"/>
</dbReference>
<dbReference type="PANTHER" id="PTHR43639:SF1">
    <property type="entry name" value="SHORT-CHAIN DEHYDROGENASE_REDUCTASE FAMILY PROTEIN"/>
    <property type="match status" value="1"/>
</dbReference>
<keyword evidence="2" id="KW-0560">Oxidoreductase</keyword>
<reference evidence="3 4" key="1">
    <citation type="journal article" date="2016" name="Nat. Commun.">
        <title>Thousands of microbial genomes shed light on interconnected biogeochemical processes in an aquifer system.</title>
        <authorList>
            <person name="Anantharaman K."/>
            <person name="Brown C.T."/>
            <person name="Hug L.A."/>
            <person name="Sharon I."/>
            <person name="Castelle C.J."/>
            <person name="Probst A.J."/>
            <person name="Thomas B.C."/>
            <person name="Singh A."/>
            <person name="Wilkins M.J."/>
            <person name="Karaoz U."/>
            <person name="Brodie E.L."/>
            <person name="Williams K.H."/>
            <person name="Hubbard S.S."/>
            <person name="Banfield J.F."/>
        </authorList>
    </citation>
    <scope>NUCLEOTIDE SEQUENCE [LARGE SCALE GENOMIC DNA]</scope>
</reference>
<dbReference type="EMBL" id="MGGE01000035">
    <property type="protein sequence ID" value="OGM20719.1"/>
    <property type="molecule type" value="Genomic_DNA"/>
</dbReference>
<dbReference type="InterPro" id="IPR020904">
    <property type="entry name" value="Sc_DH/Rdtase_CS"/>
</dbReference>
<dbReference type="InterPro" id="IPR036291">
    <property type="entry name" value="NAD(P)-bd_dom_sf"/>
</dbReference>
<evidence type="ECO:0008006" key="5">
    <source>
        <dbReference type="Google" id="ProtNLM"/>
    </source>
</evidence>
<dbReference type="CDD" id="cd05233">
    <property type="entry name" value="SDR_c"/>
    <property type="match status" value="1"/>
</dbReference>
<sequence>MKNIKTAIVTGGAMGYKNGGPSIGGAISMRLAKDGFNVVVVDLGKMGKKTAEMIKANGGNAIFIHANVTNAKDIKEKILKTTKEEFGGLNCLINCVARYSSGMMKNVVDITEDEWNKTLDVNLSGYFKMAKYSVPFILESGGGTIVNISSIETFTALPNFSVYSVSKAAVDGLTRTLAVDFAPKIRTNSICPGFVKIANSENNRSSEELEKWYADISKQYPMGRVCEVDEIASVASFLASEESSYINGQSIIVDGGKSVADIHKF</sequence>